<feature type="transmembrane region" description="Helical" evidence="1">
    <location>
        <begin position="52"/>
        <end position="75"/>
    </location>
</feature>
<organism evidence="2">
    <name type="scientific">uncultured bacterium MedeBAC49C08</name>
    <dbReference type="NCBI Taxonomy" id="332274"/>
    <lineage>
        <taxon>Bacteria</taxon>
        <taxon>environmental samples</taxon>
    </lineage>
</organism>
<feature type="transmembrane region" description="Helical" evidence="1">
    <location>
        <begin position="20"/>
        <end position="40"/>
    </location>
</feature>
<dbReference type="EMBL" id="DQ077554">
    <property type="protein sequence ID" value="AAY82688.1"/>
    <property type="molecule type" value="Genomic_DNA"/>
</dbReference>
<keyword evidence="1" id="KW-0472">Membrane</keyword>
<name>Q4PK42_9BACT</name>
<reference evidence="2" key="1">
    <citation type="journal article" date="2005" name="PLoS Biol.">
        <title>New insights into metabolic properties of marine bacteria encoding proteorhodopsins.</title>
        <authorList>
            <person name="Sabehi G."/>
            <person name="Loy A."/>
            <person name="Jung K.H."/>
            <person name="Partha R."/>
            <person name="Spudich J.L."/>
            <person name="Isaacson T."/>
            <person name="Hirschberg J."/>
            <person name="Wagner M."/>
            <person name="Beja O."/>
        </authorList>
    </citation>
    <scope>NUCLEOTIDE SEQUENCE</scope>
</reference>
<feature type="transmembrane region" description="Helical" evidence="1">
    <location>
        <begin position="87"/>
        <end position="106"/>
    </location>
</feature>
<proteinExistence type="predicted"/>
<sequence length="112" mass="12611">MEMPVGLSEVFSVLLADLLNLGIILFLILLLPFGLGLIISKYTIKFIPLPANIWYFFISSLIMWLVLISTVEFLYQTEVIAGNRTSLGTFLHVMAGGIAGSVFYNLRYRMFV</sequence>
<keyword evidence="1" id="KW-0812">Transmembrane</keyword>
<dbReference type="AlphaFoldDB" id="Q4PK42"/>
<evidence type="ECO:0000313" key="2">
    <source>
        <dbReference type="EMBL" id="AAY82688.1"/>
    </source>
</evidence>
<keyword evidence="1" id="KW-1133">Transmembrane helix</keyword>
<evidence type="ECO:0000256" key="1">
    <source>
        <dbReference type="SAM" id="Phobius"/>
    </source>
</evidence>
<accession>Q4PK42</accession>
<protein>
    <submittedName>
        <fullName evidence="2">Uncharacterized protein</fullName>
    </submittedName>
</protein>